<dbReference type="InterPro" id="IPR029063">
    <property type="entry name" value="SAM-dependent_MTases_sf"/>
</dbReference>
<dbReference type="Gene3D" id="3.40.50.12710">
    <property type="match status" value="1"/>
</dbReference>
<dbReference type="EMBL" id="JBFNXR010000044">
    <property type="protein sequence ID" value="MEW9855724.1"/>
    <property type="molecule type" value="Genomic_DNA"/>
</dbReference>
<organism evidence="3 4">
    <name type="scientific">Novosphingobium rhizovicinum</name>
    <dbReference type="NCBI Taxonomy" id="3228928"/>
    <lineage>
        <taxon>Bacteria</taxon>
        <taxon>Pseudomonadati</taxon>
        <taxon>Pseudomonadota</taxon>
        <taxon>Alphaproteobacteria</taxon>
        <taxon>Sphingomonadales</taxon>
        <taxon>Sphingomonadaceae</taxon>
        <taxon>Novosphingobium</taxon>
    </lineage>
</organism>
<evidence type="ECO:0000256" key="1">
    <source>
        <dbReference type="ARBA" id="ARBA00022603"/>
    </source>
</evidence>
<gene>
    <name evidence="3" type="ORF">ABUH87_11270</name>
</gene>
<evidence type="ECO:0000256" key="2">
    <source>
        <dbReference type="ARBA" id="ARBA00022679"/>
    </source>
</evidence>
<dbReference type="RefSeq" id="WP_367773585.1">
    <property type="nucleotide sequence ID" value="NZ_JBFNXR010000044.1"/>
</dbReference>
<accession>A0ABV3RCA9</accession>
<dbReference type="PANTHER" id="PTHR12049:SF7">
    <property type="entry name" value="PROTEIN ARGININE METHYLTRANSFERASE NDUFAF7, MITOCHONDRIAL"/>
    <property type="match status" value="1"/>
</dbReference>
<dbReference type="GO" id="GO:0032259">
    <property type="term" value="P:methylation"/>
    <property type="evidence" value="ECO:0007669"/>
    <property type="project" value="UniProtKB-KW"/>
</dbReference>
<dbReference type="PANTHER" id="PTHR12049">
    <property type="entry name" value="PROTEIN ARGININE METHYLTRANSFERASE NDUFAF7, MITOCHONDRIAL"/>
    <property type="match status" value="1"/>
</dbReference>
<protein>
    <submittedName>
        <fullName evidence="3">Class I SAM-dependent methyltransferase</fullName>
    </submittedName>
</protein>
<reference evidence="3 4" key="1">
    <citation type="submission" date="2024-06" db="EMBL/GenBank/DDBJ databases">
        <title>Novosphingobium rhizovicinus M1R2S20.</title>
        <authorList>
            <person name="Sun J.-Q."/>
        </authorList>
    </citation>
    <scope>NUCLEOTIDE SEQUENCE [LARGE SCALE GENOMIC DNA]</scope>
    <source>
        <strain evidence="3 4">M1R2S20</strain>
    </source>
</reference>
<dbReference type="InterPro" id="IPR038375">
    <property type="entry name" value="NDUFAF7_sf"/>
</dbReference>
<dbReference type="SUPFAM" id="SSF53335">
    <property type="entry name" value="S-adenosyl-L-methionine-dependent methyltransferases"/>
    <property type="match status" value="1"/>
</dbReference>
<keyword evidence="1 3" id="KW-0489">Methyltransferase</keyword>
<evidence type="ECO:0000313" key="4">
    <source>
        <dbReference type="Proteomes" id="UP001556118"/>
    </source>
</evidence>
<sequence length="357" mass="38464">MSVEGSAQEKARESLSAMFRRLIANTGPISVMYYMGESNARYYASRDPLGEGGDFITAPEISQMFGELIGLWLADIWIRAGRAEPVHYVELGPGRGTLARDALRAAAQYGLVPKVHFVESSIALKTLQIDAVPNAQWHHDLSTVPQEGAILLVANEFLDALPIRQLVKTPEGWRERMVAAEDERFVAVAGNRPMDAAVPESMREAEAGTLIEACPGAASVLYEVAGRLVEQGGAALFIDYGHDAVRTGSTLQAVRAHRKLDVFEQPGEVDLTAHVDFATLANVALSRGCRWLGTVEQGAWLQSLGITARAEALARSSPEHATSIEAALQRLTAADQMGALFKVMGLSAPNWPDGAGF</sequence>
<proteinExistence type="predicted"/>
<dbReference type="Pfam" id="PF02636">
    <property type="entry name" value="Methyltransf_28"/>
    <property type="match status" value="1"/>
</dbReference>
<dbReference type="GO" id="GO:0008168">
    <property type="term" value="F:methyltransferase activity"/>
    <property type="evidence" value="ECO:0007669"/>
    <property type="project" value="UniProtKB-KW"/>
</dbReference>
<evidence type="ECO:0000313" key="3">
    <source>
        <dbReference type="EMBL" id="MEW9855724.1"/>
    </source>
</evidence>
<dbReference type="Proteomes" id="UP001556118">
    <property type="component" value="Unassembled WGS sequence"/>
</dbReference>
<keyword evidence="4" id="KW-1185">Reference proteome</keyword>
<keyword evidence="2" id="KW-0808">Transferase</keyword>
<comment type="caution">
    <text evidence="3">The sequence shown here is derived from an EMBL/GenBank/DDBJ whole genome shotgun (WGS) entry which is preliminary data.</text>
</comment>
<name>A0ABV3RCA9_9SPHN</name>
<dbReference type="InterPro" id="IPR003788">
    <property type="entry name" value="NDUFAF7"/>
</dbReference>